<dbReference type="InParanoid" id="A0A2T0GRU3"/>
<sequence>MTRLIEHRSTSSWSAEHVRAALVDPEPLRERLAVLGGDLAELVSHHAGEDGVHVRLRQRIPAPDLPAPLAAVLSRNTVLERSESWRRRDENHVVGEVAALVRGVPASATASLWLRDLPEAERRDPGAANGRSGAVERSEFVLRGELRARLPLVRAGTETLLHRQLSRLVEQECRFTAAWLVRHG</sequence>
<dbReference type="RefSeq" id="WP_106115236.1">
    <property type="nucleotide sequence ID" value="NZ_PVSR01000056.1"/>
</dbReference>
<protein>
    <submittedName>
        <fullName evidence="1">DUF2505 domain-containing protein</fullName>
    </submittedName>
</protein>
<evidence type="ECO:0000313" key="1">
    <source>
        <dbReference type="EMBL" id="PRW61811.1"/>
    </source>
</evidence>
<dbReference type="Pfam" id="PF10698">
    <property type="entry name" value="DUF2505"/>
    <property type="match status" value="1"/>
</dbReference>
<dbReference type="AlphaFoldDB" id="A0A2T0GRU3"/>
<proteinExistence type="predicted"/>
<name>A0A2T0GRU3_ACTMO</name>
<dbReference type="STRING" id="1050202.GCA_000384035_00066"/>
<dbReference type="InterPro" id="IPR019639">
    <property type="entry name" value="DUF2505"/>
</dbReference>
<gene>
    <name evidence="1" type="ORF">CEP50_18730</name>
</gene>
<comment type="caution">
    <text evidence="1">The sequence shown here is derived from an EMBL/GenBank/DDBJ whole genome shotgun (WGS) entry which is preliminary data.</text>
</comment>
<dbReference type="EMBL" id="PVSR01000056">
    <property type="protein sequence ID" value="PRW61811.1"/>
    <property type="molecule type" value="Genomic_DNA"/>
</dbReference>
<dbReference type="Proteomes" id="UP000239352">
    <property type="component" value="Unassembled WGS sequence"/>
</dbReference>
<evidence type="ECO:0000313" key="2">
    <source>
        <dbReference type="Proteomes" id="UP000239352"/>
    </source>
</evidence>
<organism evidence="1 2">
    <name type="scientific">Actinopolyspora mortivallis</name>
    <dbReference type="NCBI Taxonomy" id="33906"/>
    <lineage>
        <taxon>Bacteria</taxon>
        <taxon>Bacillati</taxon>
        <taxon>Actinomycetota</taxon>
        <taxon>Actinomycetes</taxon>
        <taxon>Actinopolysporales</taxon>
        <taxon>Actinopolysporaceae</taxon>
        <taxon>Actinopolyspora</taxon>
    </lineage>
</organism>
<keyword evidence="2" id="KW-1185">Reference proteome</keyword>
<reference evidence="1 2" key="1">
    <citation type="submission" date="2018-03" db="EMBL/GenBank/DDBJ databases">
        <title>Actinopolyspora mortivallis from Sahara, screening for active biomolecules.</title>
        <authorList>
            <person name="Selama O."/>
            <person name="Wellington E.M.H."/>
            <person name="Hacene H."/>
        </authorList>
    </citation>
    <scope>NUCLEOTIDE SEQUENCE [LARGE SCALE GENOMIC DNA]</scope>
    <source>
        <strain evidence="1 2">M5A</strain>
    </source>
</reference>
<accession>A0A2T0GRU3</accession>